<dbReference type="Proteomes" id="UP000005583">
    <property type="component" value="Unassembled WGS sequence"/>
</dbReference>
<dbReference type="HOGENOM" id="CLU_1720045_0_0_9"/>
<protein>
    <submittedName>
        <fullName evidence="2">Uncharacterized protein</fullName>
    </submittedName>
</protein>
<proteinExistence type="predicted"/>
<feature type="transmembrane region" description="Helical" evidence="1">
    <location>
        <begin position="7"/>
        <end position="25"/>
    </location>
</feature>
<organism evidence="2 3">
    <name type="scientific">Lactobacillus ultunensis DSM 16047</name>
    <dbReference type="NCBI Taxonomy" id="525365"/>
    <lineage>
        <taxon>Bacteria</taxon>
        <taxon>Bacillati</taxon>
        <taxon>Bacillota</taxon>
        <taxon>Bacilli</taxon>
        <taxon>Lactobacillales</taxon>
        <taxon>Lactobacillaceae</taxon>
        <taxon>Lactobacillus</taxon>
    </lineage>
</organism>
<evidence type="ECO:0000313" key="3">
    <source>
        <dbReference type="Proteomes" id="UP000005583"/>
    </source>
</evidence>
<gene>
    <name evidence="2" type="ORF">HMPREF0548_1196</name>
</gene>
<dbReference type="STRING" id="525365.HMPREF0548_1196"/>
<keyword evidence="1" id="KW-0812">Transmembrane</keyword>
<accession>C2ENF0</accession>
<keyword evidence="1" id="KW-0472">Membrane</keyword>
<keyword evidence="3" id="KW-1185">Reference proteome</keyword>
<evidence type="ECO:0000256" key="1">
    <source>
        <dbReference type="SAM" id="Phobius"/>
    </source>
</evidence>
<evidence type="ECO:0000313" key="2">
    <source>
        <dbReference type="EMBL" id="EEJ71954.1"/>
    </source>
</evidence>
<comment type="caution">
    <text evidence="2">The sequence shown here is derived from an EMBL/GenBank/DDBJ whole genome shotgun (WGS) entry which is preliminary data.</text>
</comment>
<name>C2ENF0_9LACO</name>
<sequence>MKKRITSIVISLIIVVITFVSVLVISNRAKSPVAFAKQDAIENRAYRHFNREHSFKMPKVYRIKKGETIKAYSLSKNNKLETVTTLKSSEDTPFYGVMLLNSKTSLGQFDKNGITYRGVVTPKGIAYYIRSNDFSKLDRINYFNRNNHDCKF</sequence>
<dbReference type="EMBL" id="ACGU01000055">
    <property type="protein sequence ID" value="EEJ71954.1"/>
    <property type="molecule type" value="Genomic_DNA"/>
</dbReference>
<dbReference type="RefSeq" id="WP_007125724.1">
    <property type="nucleotide sequence ID" value="NZ_AZFO01000011.1"/>
</dbReference>
<reference evidence="2 3" key="1">
    <citation type="submission" date="2009-01" db="EMBL/GenBank/DDBJ databases">
        <authorList>
            <person name="Qin X."/>
            <person name="Bachman B."/>
            <person name="Battles P."/>
            <person name="Bell A."/>
            <person name="Bess C."/>
            <person name="Bickham C."/>
            <person name="Chaboub L."/>
            <person name="Chen D."/>
            <person name="Coyle M."/>
            <person name="Deiros D.R."/>
            <person name="Dinh H."/>
            <person name="Forbes L."/>
            <person name="Fowler G."/>
            <person name="Francisco L."/>
            <person name="Fu Q."/>
            <person name="Gubbala S."/>
            <person name="Hale W."/>
            <person name="Han Y."/>
            <person name="Hemphill L."/>
            <person name="Highlander S.K."/>
            <person name="Hirani K."/>
            <person name="Hogues M."/>
            <person name="Jackson L."/>
            <person name="Jakkamsetti A."/>
            <person name="Javaid M."/>
            <person name="Jiang H."/>
            <person name="Korchina V."/>
            <person name="Kovar C."/>
            <person name="Lara F."/>
            <person name="Lee S."/>
            <person name="Mata R."/>
            <person name="Mathew T."/>
            <person name="Moen C."/>
            <person name="Morales K."/>
            <person name="Munidasa M."/>
            <person name="Nazareth L."/>
            <person name="Ngo R."/>
            <person name="Nguyen L."/>
            <person name="Okwuonu G."/>
            <person name="Ongeri F."/>
            <person name="Patil S."/>
            <person name="Petrosino J."/>
            <person name="Pham C."/>
            <person name="Pham P."/>
            <person name="Pu L.-L."/>
            <person name="Puazo M."/>
            <person name="Raj R."/>
            <person name="Reid J."/>
            <person name="Rouhana J."/>
            <person name="Saada N."/>
            <person name="Shang Y."/>
            <person name="Simmons D."/>
            <person name="Thornton R."/>
            <person name="Warren J."/>
            <person name="Weissenberger G."/>
            <person name="Zhang J."/>
            <person name="Zhang L."/>
            <person name="Zhou C."/>
            <person name="Zhu D."/>
            <person name="Muzny D."/>
            <person name="Worley K."/>
            <person name="Gibbs R."/>
        </authorList>
    </citation>
    <scope>NUCLEOTIDE SEQUENCE [LARGE SCALE GENOMIC DNA]</scope>
    <source>
        <strain evidence="2 3">DSM 16047</strain>
    </source>
</reference>
<keyword evidence="1" id="KW-1133">Transmembrane helix</keyword>
<dbReference type="AlphaFoldDB" id="C2ENF0"/>
<dbReference type="PATRIC" id="fig|525365.8.peg.260"/>